<comment type="catalytic activity">
    <reaction evidence="5 8">
        <text>urate + O2 + H2O = 5-hydroxyisourate + H2O2</text>
        <dbReference type="Rhea" id="RHEA:21368"/>
        <dbReference type="ChEBI" id="CHEBI:15377"/>
        <dbReference type="ChEBI" id="CHEBI:15379"/>
        <dbReference type="ChEBI" id="CHEBI:16240"/>
        <dbReference type="ChEBI" id="CHEBI:17775"/>
        <dbReference type="ChEBI" id="CHEBI:18072"/>
        <dbReference type="EC" id="1.7.3.3"/>
    </reaction>
</comment>
<evidence type="ECO:0000256" key="6">
    <source>
        <dbReference type="PIRSR" id="PIRSR000241-1"/>
    </source>
</evidence>
<dbReference type="PANTHER" id="PTHR42874:SF1">
    <property type="entry name" value="URICASE"/>
    <property type="match status" value="1"/>
</dbReference>
<dbReference type="NCBIfam" id="TIGR03383">
    <property type="entry name" value="urate_oxi"/>
    <property type="match status" value="1"/>
</dbReference>
<dbReference type="PROSITE" id="PS00366">
    <property type="entry name" value="URICASE"/>
    <property type="match status" value="1"/>
</dbReference>
<dbReference type="InterPro" id="IPR002042">
    <property type="entry name" value="Uricase"/>
</dbReference>
<comment type="function">
    <text evidence="5 8">Catalyzes the oxidation of uric acid to 5-hydroxyisourate, which is further processed to form (S)-allantoin.</text>
</comment>
<dbReference type="InterPro" id="IPR019842">
    <property type="entry name" value="Uricase_CS"/>
</dbReference>
<gene>
    <name evidence="9" type="primary">pucL</name>
    <name evidence="9" type="ORF">IC235_01035</name>
</gene>
<sequence length="282" mass="31421">MRIKLSANRYGKNAVNLSRIIRHEGYHEFRQVSVSVALTGDFDAAHTLGDNSRILPTDTQKNTVYALAREHFTSSIEAFGLTLSQHFLSRNPPVSQVRIELVEHLWQRLAFDGVPHPHSFTGGGSEKRTTVVTRTAAGPAVSSGLKGLLLLKTTDSAFVGYPKDEFTVLPETSDRILATECEASWNYVTTELDFDSRHQQIRQSLLRTFAGHQSHSVQHTLYAIGEKILQENDVVAEISLIMPNKHHIPFNLEPFGQPNTNEIFVATDAPFGYITGTVTREP</sequence>
<dbReference type="PRINTS" id="PR00093">
    <property type="entry name" value="URICASE"/>
</dbReference>
<dbReference type="RefSeq" id="WP_191003296.1">
    <property type="nucleotide sequence ID" value="NZ_JACXAD010000001.1"/>
</dbReference>
<dbReference type="Proteomes" id="UP000612233">
    <property type="component" value="Unassembled WGS sequence"/>
</dbReference>
<feature type="active site" description="Charge relay system" evidence="6">
    <location>
        <position position="12"/>
    </location>
</feature>
<feature type="binding site" evidence="7">
    <location>
        <position position="244"/>
    </location>
    <ligand>
        <name>O2</name>
        <dbReference type="ChEBI" id="CHEBI:15379"/>
    </ligand>
</feature>
<feature type="binding site" evidence="7">
    <location>
        <position position="175"/>
    </location>
    <ligand>
        <name>5-hydroxyisourate</name>
        <dbReference type="ChEBI" id="CHEBI:18072"/>
    </ligand>
</feature>
<dbReference type="GO" id="GO:0006144">
    <property type="term" value="P:purine nucleobase metabolic process"/>
    <property type="evidence" value="ECO:0007669"/>
    <property type="project" value="UniProtKB-KW"/>
</dbReference>
<keyword evidence="3 5" id="KW-0659">Purine metabolism</keyword>
<reference evidence="9" key="1">
    <citation type="submission" date="2020-09" db="EMBL/GenBank/DDBJ databases">
        <authorList>
            <person name="Kim M.K."/>
        </authorList>
    </citation>
    <scope>NUCLEOTIDE SEQUENCE</scope>
    <source>
        <strain evidence="9">BT664</strain>
    </source>
</reference>
<dbReference type="AlphaFoldDB" id="A0A927BAD4"/>
<feature type="binding site" evidence="7">
    <location>
        <position position="217"/>
    </location>
    <ligand>
        <name>5-hydroxyisourate</name>
        <dbReference type="ChEBI" id="CHEBI:18072"/>
    </ligand>
</feature>
<organism evidence="9 10">
    <name type="scientific">Hymenobacter montanus</name>
    <dbReference type="NCBI Taxonomy" id="2771359"/>
    <lineage>
        <taxon>Bacteria</taxon>
        <taxon>Pseudomonadati</taxon>
        <taxon>Bacteroidota</taxon>
        <taxon>Cytophagia</taxon>
        <taxon>Cytophagales</taxon>
        <taxon>Hymenobacteraceae</taxon>
        <taxon>Hymenobacter</taxon>
    </lineage>
</organism>
<evidence type="ECO:0000256" key="5">
    <source>
        <dbReference type="PIRNR" id="PIRNR000241"/>
    </source>
</evidence>
<feature type="binding site" evidence="7">
    <location>
        <position position="175"/>
    </location>
    <ligand>
        <name>urate</name>
        <dbReference type="ChEBI" id="CHEBI:17775"/>
    </ligand>
</feature>
<feature type="binding site" evidence="7">
    <location>
        <position position="218"/>
    </location>
    <ligand>
        <name>5-hydroxyisourate</name>
        <dbReference type="ChEBI" id="CHEBI:18072"/>
    </ligand>
</feature>
<evidence type="ECO:0000256" key="7">
    <source>
        <dbReference type="PIRSR" id="PIRSR000241-2"/>
    </source>
</evidence>
<feature type="active site" description="Charge relay system" evidence="6">
    <location>
        <position position="246"/>
    </location>
</feature>
<dbReference type="GO" id="GO:0004846">
    <property type="term" value="F:urate oxidase activity"/>
    <property type="evidence" value="ECO:0007669"/>
    <property type="project" value="UniProtKB-EC"/>
</dbReference>
<evidence type="ECO:0000256" key="3">
    <source>
        <dbReference type="ARBA" id="ARBA00022631"/>
    </source>
</evidence>
<evidence type="ECO:0000313" key="9">
    <source>
        <dbReference type="EMBL" id="MBD2766472.1"/>
    </source>
</evidence>
<feature type="binding site" evidence="7">
    <location>
        <position position="57"/>
    </location>
    <ligand>
        <name>O2</name>
        <dbReference type="ChEBI" id="CHEBI:15379"/>
    </ligand>
</feature>
<feature type="binding site" evidence="7">
    <location>
        <position position="244"/>
    </location>
    <ligand>
        <name>5-hydroxyisourate</name>
        <dbReference type="ChEBI" id="CHEBI:18072"/>
    </ligand>
</feature>
<dbReference type="PANTHER" id="PTHR42874">
    <property type="entry name" value="URICASE"/>
    <property type="match status" value="1"/>
</dbReference>
<proteinExistence type="inferred from homology"/>
<feature type="binding site" evidence="7">
    <location>
        <position position="57"/>
    </location>
    <ligand>
        <name>urate</name>
        <dbReference type="ChEBI" id="CHEBI:17775"/>
    </ligand>
</feature>
<feature type="binding site" evidence="7">
    <location>
        <position position="158"/>
    </location>
    <ligand>
        <name>5-hydroxyisourate</name>
        <dbReference type="ChEBI" id="CHEBI:18072"/>
    </ligand>
</feature>
<evidence type="ECO:0000256" key="2">
    <source>
        <dbReference type="ARBA" id="ARBA00009760"/>
    </source>
</evidence>
<protein>
    <recommendedName>
        <fullName evidence="5 8">Uricase</fullName>
        <ecNumber evidence="5 8">1.7.3.3</ecNumber>
    </recommendedName>
    <alternativeName>
        <fullName evidence="5">Urate oxidase</fullName>
    </alternativeName>
</protein>
<dbReference type="Pfam" id="PF01014">
    <property type="entry name" value="Uricase"/>
    <property type="match status" value="2"/>
</dbReference>
<accession>A0A927BAD4</accession>
<dbReference type="PIRSF" id="PIRSF000241">
    <property type="entry name" value="Urate_oxidase"/>
    <property type="match status" value="1"/>
</dbReference>
<evidence type="ECO:0000256" key="8">
    <source>
        <dbReference type="RuleBase" id="RU004455"/>
    </source>
</evidence>
<feature type="binding site" evidence="7">
    <location>
        <position position="57"/>
    </location>
    <ligand>
        <name>5-hydroxyisourate</name>
        <dbReference type="ChEBI" id="CHEBI:18072"/>
    </ligand>
</feature>
<feature type="binding site" evidence="7">
    <location>
        <position position="158"/>
    </location>
    <ligand>
        <name>urate</name>
        <dbReference type="ChEBI" id="CHEBI:17775"/>
    </ligand>
</feature>
<dbReference type="EMBL" id="JACXAD010000001">
    <property type="protein sequence ID" value="MBD2766472.1"/>
    <property type="molecule type" value="Genomic_DNA"/>
</dbReference>
<keyword evidence="4 5" id="KW-0560">Oxidoreductase</keyword>
<feature type="binding site" evidence="7">
    <location>
        <position position="244"/>
    </location>
    <ligand>
        <name>urate</name>
        <dbReference type="ChEBI" id="CHEBI:17775"/>
    </ligand>
</feature>
<keyword evidence="10" id="KW-1185">Reference proteome</keyword>
<feature type="binding site" evidence="7">
    <location>
        <position position="218"/>
    </location>
    <ligand>
        <name>urate</name>
        <dbReference type="ChEBI" id="CHEBI:17775"/>
    </ligand>
</feature>
<name>A0A927BAD4_9BACT</name>
<evidence type="ECO:0000256" key="1">
    <source>
        <dbReference type="ARBA" id="ARBA00004831"/>
    </source>
</evidence>
<comment type="pathway">
    <text evidence="1 5">Purine metabolism; urate degradation; (S)-allantoin from urate: step 1/3.</text>
</comment>
<dbReference type="SUPFAM" id="SSF55620">
    <property type="entry name" value="Tetrahydrobiopterin biosynthesis enzymes-like"/>
    <property type="match status" value="2"/>
</dbReference>
<feature type="binding site" evidence="7">
    <location>
        <position position="58"/>
    </location>
    <ligand>
        <name>urate</name>
        <dbReference type="ChEBI" id="CHEBI:17775"/>
    </ligand>
</feature>
<evidence type="ECO:0000313" key="10">
    <source>
        <dbReference type="Proteomes" id="UP000612233"/>
    </source>
</evidence>
<dbReference type="EC" id="1.7.3.3" evidence="5 8"/>
<comment type="similarity">
    <text evidence="2 5 8">Belongs to the uricase family.</text>
</comment>
<comment type="caution">
    <text evidence="9">The sequence shown here is derived from an EMBL/GenBank/DDBJ whole genome shotgun (WGS) entry which is preliminary data.</text>
</comment>
<evidence type="ECO:0000256" key="4">
    <source>
        <dbReference type="ARBA" id="ARBA00023002"/>
    </source>
</evidence>
<feature type="active site" description="Charge relay system" evidence="6">
    <location>
        <position position="57"/>
    </location>
</feature>
<dbReference type="Gene3D" id="3.10.270.10">
    <property type="entry name" value="Urate Oxidase"/>
    <property type="match status" value="1"/>
</dbReference>
<feature type="binding site" evidence="7">
    <location>
        <position position="217"/>
    </location>
    <ligand>
        <name>urate</name>
        <dbReference type="ChEBI" id="CHEBI:17775"/>
    </ligand>
</feature>